<dbReference type="RefSeq" id="WP_207526566.1">
    <property type="nucleotide sequence ID" value="NZ_CP071518.1"/>
</dbReference>
<sequence>MKRVLVIGCGGSGKSTFAQRLAQKTRLPVIHLDTLYWKPGWTETPRAQWQQMIRQLTAEDAWIMDGNYGGSLDLRLAQCDTVILLDMPTLTCLSRVLKRRLGFHGRSRPDMAPGCPERLGVGFAWWILTYRRRRLPGILRKLAVAATDGKQVQLLRSASAVEDFLAQADRPSTDS</sequence>
<dbReference type="AlphaFoldDB" id="A0A975AQZ8"/>
<dbReference type="Proteomes" id="UP000639274">
    <property type="component" value="Chromosome"/>
</dbReference>
<dbReference type="InterPro" id="IPR027417">
    <property type="entry name" value="P-loop_NTPase"/>
</dbReference>
<reference evidence="1 2" key="1">
    <citation type="submission" date="2021-03" db="EMBL/GenBank/DDBJ databases">
        <title>Lysobacter sp. nov. isolated from soil of gangwondo yeongwol, south Korea.</title>
        <authorList>
            <person name="Kim K.R."/>
            <person name="Kim K.H."/>
            <person name="Jeon C.O."/>
        </authorList>
    </citation>
    <scope>NUCLEOTIDE SEQUENCE [LARGE SCALE GENOMIC DNA]</scope>
    <source>
        <strain evidence="1 2">R19</strain>
    </source>
</reference>
<evidence type="ECO:0008006" key="3">
    <source>
        <dbReference type="Google" id="ProtNLM"/>
    </source>
</evidence>
<evidence type="ECO:0000313" key="2">
    <source>
        <dbReference type="Proteomes" id="UP000639274"/>
    </source>
</evidence>
<dbReference type="EMBL" id="CP071518">
    <property type="protein sequence ID" value="QSX77419.1"/>
    <property type="molecule type" value="Genomic_DNA"/>
</dbReference>
<dbReference type="PANTHER" id="PTHR37816:SF3">
    <property type="entry name" value="MODULATES DNA TOPOLOGY"/>
    <property type="match status" value="1"/>
</dbReference>
<proteinExistence type="predicted"/>
<gene>
    <name evidence="1" type="ORF">I8J32_011690</name>
</gene>
<dbReference type="KEGG" id="lsf:I8J32_011690"/>
<dbReference type="SUPFAM" id="SSF52540">
    <property type="entry name" value="P-loop containing nucleoside triphosphate hydrolases"/>
    <property type="match status" value="1"/>
</dbReference>
<protein>
    <recommendedName>
        <fullName evidence="3">AAA family ATPase</fullName>
    </recommendedName>
</protein>
<dbReference type="Gene3D" id="3.40.50.300">
    <property type="entry name" value="P-loop containing nucleotide triphosphate hydrolases"/>
    <property type="match status" value="1"/>
</dbReference>
<accession>A0A975AQZ8</accession>
<dbReference type="PANTHER" id="PTHR37816">
    <property type="entry name" value="YALI0E33011P"/>
    <property type="match status" value="1"/>
</dbReference>
<organism evidence="1 2">
    <name type="scientific">Agrilutibacter solisilvae</name>
    <dbReference type="NCBI Taxonomy" id="2763317"/>
    <lineage>
        <taxon>Bacteria</taxon>
        <taxon>Pseudomonadati</taxon>
        <taxon>Pseudomonadota</taxon>
        <taxon>Gammaproteobacteria</taxon>
        <taxon>Lysobacterales</taxon>
        <taxon>Lysobacteraceae</taxon>
        <taxon>Agrilutibacter</taxon>
    </lineage>
</organism>
<name>A0A975AQZ8_9GAMM</name>
<evidence type="ECO:0000313" key="1">
    <source>
        <dbReference type="EMBL" id="QSX77419.1"/>
    </source>
</evidence>
<keyword evidence="2" id="KW-1185">Reference proteome</keyword>
<dbReference type="InterPro" id="IPR052922">
    <property type="entry name" value="Cytidylate_Kinase-2"/>
</dbReference>